<sequence>MIELADGVELPLDVVTATIAVLANRGGGKSSFTHLLVERMYDMGLPVIVIDVKGDWYGIRSDAAGDGPGLPFTIFGGDHGDIEIEPGDGDALARLLVKDRIPAVIDLSHMSKGKAHSFATAFAESLYRYNRDPLHLVVEEADVLIPQRQSADTARLIGAMEDLAKRGRTRGIGMTVVSQRPQEVAKSVLDLMETVVLLRMSGPRTIKAIQEWISVNNDRSSDTAKEVISSLPTLETGTGWVWSPSFLGILTRAQFPLFRTFDSHVTPRVGEIRKVPRTRADIDLARITTDIVAARDTVSGASGRARGASPAQRQALDAANQRADDLTRRLTESENTVQSLQRRVAELESAVAADRTRQVLRSAVEALSGALDALDAAEPTKKPVVAENLEPAPGGAERTVNRPAAPVPAPRRAPASARAQGVDVPKFPTGAARMIESLARMAPLRLTQRQWAVAAHLKQKGGTWSNYVSLLRRAGLLDETSAGVTLTDKAWDLVGRNQPPLSAQELQAHYLDVLPTGAARMLEAVMNAYPAAAPRAQVATEANIEIGGGTFSNYLSLLRKNGLVETTRESIQATEILMHGASMGG</sequence>
<proteinExistence type="predicted"/>
<feature type="compositionally biased region" description="Low complexity" evidence="1">
    <location>
        <begin position="299"/>
        <end position="315"/>
    </location>
</feature>
<evidence type="ECO:0000313" key="4">
    <source>
        <dbReference type="Proteomes" id="UP000182241"/>
    </source>
</evidence>
<reference evidence="4" key="1">
    <citation type="submission" date="2016-10" db="EMBL/GenBank/DDBJ databases">
        <authorList>
            <person name="Varghese N."/>
            <person name="Submissions S."/>
        </authorList>
    </citation>
    <scope>NUCLEOTIDE SEQUENCE [LARGE SCALE GENOMIC DNA]</scope>
    <source>
        <strain evidence="4">DSM 44234</strain>
    </source>
</reference>
<dbReference type="InterPro" id="IPR027417">
    <property type="entry name" value="P-loop_NTPase"/>
</dbReference>
<dbReference type="Proteomes" id="UP000182241">
    <property type="component" value="Unassembled WGS sequence"/>
</dbReference>
<name>A0A1H4UI11_TSUTY</name>
<dbReference type="Gene3D" id="3.40.50.300">
    <property type="entry name" value="P-loop containing nucleotide triphosphate hydrolases"/>
    <property type="match status" value="1"/>
</dbReference>
<keyword evidence="4" id="KW-1185">Reference proteome</keyword>
<dbReference type="EMBL" id="FNSA01000003">
    <property type="protein sequence ID" value="SEC68369.1"/>
    <property type="molecule type" value="Genomic_DNA"/>
</dbReference>
<protein>
    <recommendedName>
        <fullName evidence="2">Helicase HerA central domain-containing protein</fullName>
    </recommendedName>
</protein>
<feature type="region of interest" description="Disordered" evidence="1">
    <location>
        <begin position="298"/>
        <end position="322"/>
    </location>
</feature>
<dbReference type="InterPro" id="IPR002789">
    <property type="entry name" value="HerA_central"/>
</dbReference>
<accession>A0A1H4UI11</accession>
<dbReference type="SUPFAM" id="SSF52540">
    <property type="entry name" value="P-loop containing nucleoside triphosphate hydrolases"/>
    <property type="match status" value="1"/>
</dbReference>
<evidence type="ECO:0000256" key="1">
    <source>
        <dbReference type="SAM" id="MobiDB-lite"/>
    </source>
</evidence>
<evidence type="ECO:0000259" key="2">
    <source>
        <dbReference type="Pfam" id="PF01935"/>
    </source>
</evidence>
<evidence type="ECO:0000313" key="3">
    <source>
        <dbReference type="EMBL" id="SEC68369.1"/>
    </source>
</evidence>
<feature type="domain" description="Helicase HerA central" evidence="2">
    <location>
        <begin position="6"/>
        <end position="60"/>
    </location>
</feature>
<dbReference type="STRING" id="57704.SAMN04489793_2910"/>
<dbReference type="PANTHER" id="PTHR42957:SF1">
    <property type="entry name" value="HELICASE MJ1565-RELATED"/>
    <property type="match status" value="1"/>
</dbReference>
<feature type="region of interest" description="Disordered" evidence="1">
    <location>
        <begin position="387"/>
        <end position="423"/>
    </location>
</feature>
<dbReference type="PANTHER" id="PTHR42957">
    <property type="entry name" value="HELICASE MJ1565-RELATED"/>
    <property type="match status" value="1"/>
</dbReference>
<dbReference type="Pfam" id="PF01935">
    <property type="entry name" value="DUF87"/>
    <property type="match status" value="1"/>
</dbReference>
<gene>
    <name evidence="3" type="ORF">SAMN04489793_2910</name>
</gene>
<dbReference type="AlphaFoldDB" id="A0A1H4UI11"/>
<organism evidence="3 4">
    <name type="scientific">Tsukamurella tyrosinosolvens</name>
    <dbReference type="NCBI Taxonomy" id="57704"/>
    <lineage>
        <taxon>Bacteria</taxon>
        <taxon>Bacillati</taxon>
        <taxon>Actinomycetota</taxon>
        <taxon>Actinomycetes</taxon>
        <taxon>Mycobacteriales</taxon>
        <taxon>Tsukamurellaceae</taxon>
        <taxon>Tsukamurella</taxon>
    </lineage>
</organism>
<dbReference type="InterPro" id="IPR008571">
    <property type="entry name" value="HerA-like"/>
</dbReference>